<accession>A0AAN9NXS6</accession>
<organism evidence="1 2">
    <name type="scientific">Phaseolus coccineus</name>
    <name type="common">Scarlet runner bean</name>
    <name type="synonym">Phaseolus multiflorus</name>
    <dbReference type="NCBI Taxonomy" id="3886"/>
    <lineage>
        <taxon>Eukaryota</taxon>
        <taxon>Viridiplantae</taxon>
        <taxon>Streptophyta</taxon>
        <taxon>Embryophyta</taxon>
        <taxon>Tracheophyta</taxon>
        <taxon>Spermatophyta</taxon>
        <taxon>Magnoliopsida</taxon>
        <taxon>eudicotyledons</taxon>
        <taxon>Gunneridae</taxon>
        <taxon>Pentapetalae</taxon>
        <taxon>rosids</taxon>
        <taxon>fabids</taxon>
        <taxon>Fabales</taxon>
        <taxon>Fabaceae</taxon>
        <taxon>Papilionoideae</taxon>
        <taxon>50 kb inversion clade</taxon>
        <taxon>NPAAA clade</taxon>
        <taxon>indigoferoid/millettioid clade</taxon>
        <taxon>Phaseoleae</taxon>
        <taxon>Phaseolus</taxon>
    </lineage>
</organism>
<sequence length="87" mass="10352">MNGHFSSDFDHANYCDNEQCCYEGTTTVHILLFIQLPHSYGNDMFKIFQRWGRVCEVFISRRLNKRGKRFGYEVRNARQLEKELDGI</sequence>
<reference evidence="1 2" key="1">
    <citation type="submission" date="2024-01" db="EMBL/GenBank/DDBJ databases">
        <title>The genomes of 5 underutilized Papilionoideae crops provide insights into root nodulation and disease resistanc.</title>
        <authorList>
            <person name="Jiang F."/>
        </authorList>
    </citation>
    <scope>NUCLEOTIDE SEQUENCE [LARGE SCALE GENOMIC DNA]</scope>
    <source>
        <strain evidence="1">JINMINGXINNONG_FW02</strain>
        <tissue evidence="1">Leaves</tissue>
    </source>
</reference>
<name>A0AAN9NXS6_PHACN</name>
<evidence type="ECO:0000313" key="2">
    <source>
        <dbReference type="Proteomes" id="UP001374584"/>
    </source>
</evidence>
<comment type="caution">
    <text evidence="1">The sequence shown here is derived from an EMBL/GenBank/DDBJ whole genome shotgun (WGS) entry which is preliminary data.</text>
</comment>
<gene>
    <name evidence="1" type="ORF">VNO80_02939</name>
</gene>
<evidence type="ECO:0008006" key="3">
    <source>
        <dbReference type="Google" id="ProtNLM"/>
    </source>
</evidence>
<dbReference type="EMBL" id="JAYMYR010000002">
    <property type="protein sequence ID" value="KAK7377513.1"/>
    <property type="molecule type" value="Genomic_DNA"/>
</dbReference>
<proteinExistence type="predicted"/>
<dbReference type="Proteomes" id="UP001374584">
    <property type="component" value="Unassembled WGS sequence"/>
</dbReference>
<evidence type="ECO:0000313" key="1">
    <source>
        <dbReference type="EMBL" id="KAK7377513.1"/>
    </source>
</evidence>
<dbReference type="AlphaFoldDB" id="A0AAN9NXS6"/>
<protein>
    <recommendedName>
        <fullName evidence="3">RRM domain-containing protein</fullName>
    </recommendedName>
</protein>
<keyword evidence="2" id="KW-1185">Reference proteome</keyword>